<dbReference type="AlphaFoldDB" id="A0A7C1BDJ8"/>
<dbReference type="InterPro" id="IPR045569">
    <property type="entry name" value="Metalloprtase-TldD/E_C"/>
</dbReference>
<organism evidence="8">
    <name type="scientific">candidate division WOR-3 bacterium</name>
    <dbReference type="NCBI Taxonomy" id="2052148"/>
    <lineage>
        <taxon>Bacteria</taxon>
        <taxon>Bacteria division WOR-3</taxon>
    </lineage>
</organism>
<dbReference type="PANTHER" id="PTHR30624:SF10">
    <property type="entry name" value="CONSERVED PROTEIN"/>
    <property type="match status" value="1"/>
</dbReference>
<dbReference type="GO" id="GO:0006508">
    <property type="term" value="P:proteolysis"/>
    <property type="evidence" value="ECO:0007669"/>
    <property type="project" value="UniProtKB-KW"/>
</dbReference>
<keyword evidence="2" id="KW-0645">Protease</keyword>
<feature type="domain" description="Metalloprotease TldD/E C-terminal" evidence="6">
    <location>
        <begin position="242"/>
        <end position="484"/>
    </location>
</feature>
<evidence type="ECO:0000256" key="1">
    <source>
        <dbReference type="ARBA" id="ARBA00005836"/>
    </source>
</evidence>
<protein>
    <submittedName>
        <fullName evidence="8">TldD/PmbA family protein</fullName>
    </submittedName>
</protein>
<dbReference type="InterPro" id="IPR002510">
    <property type="entry name" value="Metalloprtase-TldD/E_N"/>
</dbReference>
<evidence type="ECO:0000256" key="4">
    <source>
        <dbReference type="ARBA" id="ARBA00023049"/>
    </source>
</evidence>
<gene>
    <name evidence="8" type="ORF">ENG67_03260</name>
</gene>
<accession>A0A7C1BDJ8</accession>
<dbReference type="Pfam" id="PF01523">
    <property type="entry name" value="PmbA_TldD_1st"/>
    <property type="match status" value="1"/>
</dbReference>
<comment type="caution">
    <text evidence="8">The sequence shown here is derived from an EMBL/GenBank/DDBJ whole genome shotgun (WGS) entry which is preliminary data.</text>
</comment>
<evidence type="ECO:0000313" key="8">
    <source>
        <dbReference type="EMBL" id="HDM90209.1"/>
    </source>
</evidence>
<dbReference type="InterPro" id="IPR035068">
    <property type="entry name" value="TldD/PmbA_N"/>
</dbReference>
<feature type="domain" description="Metalloprotease TldD/E central" evidence="7">
    <location>
        <begin position="123"/>
        <end position="225"/>
    </location>
</feature>
<evidence type="ECO:0000256" key="3">
    <source>
        <dbReference type="ARBA" id="ARBA00022801"/>
    </source>
</evidence>
<dbReference type="GO" id="GO:0005829">
    <property type="term" value="C:cytosol"/>
    <property type="evidence" value="ECO:0007669"/>
    <property type="project" value="TreeGrafter"/>
</dbReference>
<dbReference type="InterPro" id="IPR045570">
    <property type="entry name" value="Metalloprtase-TldD/E_cen_dom"/>
</dbReference>
<sequence>MEIDRKEDAVKSYAQIISELLVASGVDYGDVRVVETRTQGIVVENGKVSSIISNYNMGFGVRVLKGGFWGFSSSNQLTALEAEKVIKEAIAIAGSSRAIPGKGVVLSDEDIYVDDYRSHYEIDPFSVDLGEKIDLLLEVDGILRKASEIKVTRLFLDFQRVRKVFASTEGALIEQEIVESGGGYSVYAIGEGEFQVRSYPCSGGNYAAAGYEFVKEMKLAEEAERIREEARALLSARDVPEGEYDIILGSHQMALQVHESIGHAVELDRVLGYEASYAGTSFVTTDKLDKFRYGSELMNVYADATTPGGLGTFGYDDEGVKAQRVPIAKDGIFVGYLSSRETAPFIGRRSSGAMRAESWSRIPIIRMTNINLEPGTWDLEDLIADTKEGLFLDFNRSWSIDQERLNFQFGTEIAWLIKGGKRVEILKNPVYTGITPEFWASMDAVGNAGTWKLWGIPNCGKGEPGQIAHVGHGVPVARLRKVKVRPGK</sequence>
<keyword evidence="3" id="KW-0378">Hydrolase</keyword>
<dbReference type="SUPFAM" id="SSF111283">
    <property type="entry name" value="Putative modulator of DNA gyrase, PmbA/TldD"/>
    <property type="match status" value="1"/>
</dbReference>
<evidence type="ECO:0000259" key="7">
    <source>
        <dbReference type="Pfam" id="PF19290"/>
    </source>
</evidence>
<evidence type="ECO:0000259" key="5">
    <source>
        <dbReference type="Pfam" id="PF01523"/>
    </source>
</evidence>
<evidence type="ECO:0000259" key="6">
    <source>
        <dbReference type="Pfam" id="PF19289"/>
    </source>
</evidence>
<evidence type="ECO:0000256" key="2">
    <source>
        <dbReference type="ARBA" id="ARBA00022670"/>
    </source>
</evidence>
<comment type="similarity">
    <text evidence="1">Belongs to the peptidase U62 family.</text>
</comment>
<dbReference type="Gene3D" id="3.30.2290.10">
    <property type="entry name" value="PmbA/TldD superfamily"/>
    <property type="match status" value="1"/>
</dbReference>
<dbReference type="Proteomes" id="UP000885931">
    <property type="component" value="Unassembled WGS sequence"/>
</dbReference>
<proteinExistence type="inferred from homology"/>
<keyword evidence="4" id="KW-0482">Metalloprotease</keyword>
<reference evidence="8" key="1">
    <citation type="journal article" date="2020" name="mSystems">
        <title>Genome- and Community-Level Interaction Insights into Carbon Utilization and Element Cycling Functions of Hydrothermarchaeota in Hydrothermal Sediment.</title>
        <authorList>
            <person name="Zhou Z."/>
            <person name="Liu Y."/>
            <person name="Xu W."/>
            <person name="Pan J."/>
            <person name="Luo Z.H."/>
            <person name="Li M."/>
        </authorList>
    </citation>
    <scope>NUCLEOTIDE SEQUENCE [LARGE SCALE GENOMIC DNA]</scope>
    <source>
        <strain evidence="8">HyVt-237</strain>
    </source>
</reference>
<dbReference type="InterPro" id="IPR036059">
    <property type="entry name" value="TldD/PmbA_sf"/>
</dbReference>
<dbReference type="GO" id="GO:0008237">
    <property type="term" value="F:metallopeptidase activity"/>
    <property type="evidence" value="ECO:0007669"/>
    <property type="project" value="UniProtKB-KW"/>
</dbReference>
<dbReference type="Pfam" id="PF19289">
    <property type="entry name" value="PmbA_TldD_3rd"/>
    <property type="match status" value="1"/>
</dbReference>
<dbReference type="InterPro" id="IPR051463">
    <property type="entry name" value="Peptidase_U62_metallo"/>
</dbReference>
<dbReference type="EMBL" id="DRBW01000129">
    <property type="protein sequence ID" value="HDM90209.1"/>
    <property type="molecule type" value="Genomic_DNA"/>
</dbReference>
<dbReference type="PANTHER" id="PTHR30624">
    <property type="entry name" value="UNCHARACTERIZED PROTEIN TLDD AND PMBA"/>
    <property type="match status" value="1"/>
</dbReference>
<feature type="domain" description="Metalloprotease TldD/E N-terminal" evidence="5">
    <location>
        <begin position="30"/>
        <end position="93"/>
    </location>
</feature>
<name>A0A7C1BDJ8_UNCW3</name>
<dbReference type="Pfam" id="PF19290">
    <property type="entry name" value="PmbA_TldD_2nd"/>
    <property type="match status" value="1"/>
</dbReference>
<dbReference type="FunFam" id="3.30.2290.10:FF:000003">
    <property type="entry name" value="Zinc-dependent protease, TldD/PmbA family"/>
    <property type="match status" value="1"/>
</dbReference>